<dbReference type="STRING" id="504797.SAMN05421678_1048"/>
<gene>
    <name evidence="1" type="ORF">FHR37_002591</name>
    <name evidence="2" type="ORF">SAMN05421678_1048</name>
</gene>
<dbReference type="RefSeq" id="WP_092882507.1">
    <property type="nucleotide sequence ID" value="NZ_FOOI01000004.1"/>
</dbReference>
<evidence type="ECO:0000313" key="3">
    <source>
        <dbReference type="Proteomes" id="UP000199052"/>
    </source>
</evidence>
<evidence type="ECO:0000313" key="2">
    <source>
        <dbReference type="EMBL" id="SFG11504.1"/>
    </source>
</evidence>
<keyword evidence="4" id="KW-1185">Reference proteome</keyword>
<reference evidence="2 3" key="1">
    <citation type="submission" date="2016-10" db="EMBL/GenBank/DDBJ databases">
        <authorList>
            <person name="de Groot N.N."/>
        </authorList>
    </citation>
    <scope>NUCLEOTIDE SEQUENCE [LARGE SCALE GENOMIC DNA]</scope>
    <source>
        <strain evidence="2 3">CPCC 202808</strain>
    </source>
</reference>
<proteinExistence type="predicted"/>
<dbReference type="Proteomes" id="UP000533017">
    <property type="component" value="Unassembled WGS sequence"/>
</dbReference>
<dbReference type="AlphaFoldDB" id="A0A1I2P615"/>
<dbReference type="OrthoDB" id="9858359at2"/>
<organism evidence="2 3">
    <name type="scientific">Actinopolymorpha cephalotaxi</name>
    <dbReference type="NCBI Taxonomy" id="504797"/>
    <lineage>
        <taxon>Bacteria</taxon>
        <taxon>Bacillati</taxon>
        <taxon>Actinomycetota</taxon>
        <taxon>Actinomycetes</taxon>
        <taxon>Propionibacteriales</taxon>
        <taxon>Actinopolymorphaceae</taxon>
        <taxon>Actinopolymorpha</taxon>
    </lineage>
</organism>
<reference evidence="1 4" key="2">
    <citation type="submission" date="2020-07" db="EMBL/GenBank/DDBJ databases">
        <title>Sequencing the genomes of 1000 actinobacteria strains.</title>
        <authorList>
            <person name="Klenk H.-P."/>
        </authorList>
    </citation>
    <scope>NUCLEOTIDE SEQUENCE [LARGE SCALE GENOMIC DNA]</scope>
    <source>
        <strain evidence="1 4">DSM 45117</strain>
    </source>
</reference>
<protein>
    <submittedName>
        <fullName evidence="2">Uncharacterized protein</fullName>
    </submittedName>
</protein>
<name>A0A1I2P615_9ACTN</name>
<accession>A0A1I2P615</accession>
<sequence length="95" mass="10310">MWVWTTDGELVNLGHARRVRIDRLRADRCDVVAWFGVELGNVIKIAEGIPEPAAKALMTAFGTQVLQAAEVTEAGELRVHSAASDGDGVPRADRQ</sequence>
<dbReference type="EMBL" id="FOOI01000004">
    <property type="protein sequence ID" value="SFG11504.1"/>
    <property type="molecule type" value="Genomic_DNA"/>
</dbReference>
<dbReference type="Proteomes" id="UP000199052">
    <property type="component" value="Unassembled WGS sequence"/>
</dbReference>
<evidence type="ECO:0000313" key="1">
    <source>
        <dbReference type="EMBL" id="NYH83740.1"/>
    </source>
</evidence>
<evidence type="ECO:0000313" key="4">
    <source>
        <dbReference type="Proteomes" id="UP000533017"/>
    </source>
</evidence>
<dbReference type="EMBL" id="JACBZA010000001">
    <property type="protein sequence ID" value="NYH83740.1"/>
    <property type="molecule type" value="Genomic_DNA"/>
</dbReference>